<dbReference type="OrthoDB" id="3140657at2759"/>
<accession>A0A6A6TYJ8</accession>
<dbReference type="Proteomes" id="UP000799302">
    <property type="component" value="Unassembled WGS sequence"/>
</dbReference>
<dbReference type="PROSITE" id="PS50181">
    <property type="entry name" value="FBOX"/>
    <property type="match status" value="1"/>
</dbReference>
<organism evidence="2 3">
    <name type="scientific">Microthyrium microscopicum</name>
    <dbReference type="NCBI Taxonomy" id="703497"/>
    <lineage>
        <taxon>Eukaryota</taxon>
        <taxon>Fungi</taxon>
        <taxon>Dikarya</taxon>
        <taxon>Ascomycota</taxon>
        <taxon>Pezizomycotina</taxon>
        <taxon>Dothideomycetes</taxon>
        <taxon>Dothideomycetes incertae sedis</taxon>
        <taxon>Microthyriales</taxon>
        <taxon>Microthyriaceae</taxon>
        <taxon>Microthyrium</taxon>
    </lineage>
</organism>
<dbReference type="PANTHER" id="PTHR42057">
    <property type="entry name" value="F-BOX DOMAIN PROTEIN (AFU_ORTHOLOGUE AFUA_4G00200)"/>
    <property type="match status" value="1"/>
</dbReference>
<feature type="domain" description="F-box" evidence="1">
    <location>
        <begin position="1"/>
        <end position="45"/>
    </location>
</feature>
<dbReference type="PANTHER" id="PTHR42057:SF2">
    <property type="entry name" value="F-BOX DOMAIN PROTEIN (AFU_ORTHOLOGUE AFUA_4G00200)-RELATED"/>
    <property type="match status" value="1"/>
</dbReference>
<evidence type="ECO:0000313" key="3">
    <source>
        <dbReference type="Proteomes" id="UP000799302"/>
    </source>
</evidence>
<evidence type="ECO:0000313" key="2">
    <source>
        <dbReference type="EMBL" id="KAF2664780.1"/>
    </source>
</evidence>
<dbReference type="Gene3D" id="3.80.10.10">
    <property type="entry name" value="Ribonuclease Inhibitor"/>
    <property type="match status" value="1"/>
</dbReference>
<dbReference type="InterPro" id="IPR032675">
    <property type="entry name" value="LRR_dom_sf"/>
</dbReference>
<dbReference type="AlphaFoldDB" id="A0A6A6TYJ8"/>
<evidence type="ECO:0000259" key="1">
    <source>
        <dbReference type="PROSITE" id="PS50181"/>
    </source>
</evidence>
<dbReference type="EMBL" id="MU004242">
    <property type="protein sequence ID" value="KAF2664780.1"/>
    <property type="molecule type" value="Genomic_DNA"/>
</dbReference>
<protein>
    <recommendedName>
        <fullName evidence="1">F-box domain-containing protein</fullName>
    </recommendedName>
</protein>
<dbReference type="SUPFAM" id="SSF52047">
    <property type="entry name" value="RNI-like"/>
    <property type="match status" value="1"/>
</dbReference>
<gene>
    <name evidence="2" type="ORF">BT63DRAFT_460270</name>
</gene>
<name>A0A6A6TYJ8_9PEZI</name>
<reference evidence="2" key="1">
    <citation type="journal article" date="2020" name="Stud. Mycol.">
        <title>101 Dothideomycetes genomes: a test case for predicting lifestyles and emergence of pathogens.</title>
        <authorList>
            <person name="Haridas S."/>
            <person name="Albert R."/>
            <person name="Binder M."/>
            <person name="Bloem J."/>
            <person name="Labutti K."/>
            <person name="Salamov A."/>
            <person name="Andreopoulos B."/>
            <person name="Baker S."/>
            <person name="Barry K."/>
            <person name="Bills G."/>
            <person name="Bluhm B."/>
            <person name="Cannon C."/>
            <person name="Castanera R."/>
            <person name="Culley D."/>
            <person name="Daum C."/>
            <person name="Ezra D."/>
            <person name="Gonzalez J."/>
            <person name="Henrissat B."/>
            <person name="Kuo A."/>
            <person name="Liang C."/>
            <person name="Lipzen A."/>
            <person name="Lutzoni F."/>
            <person name="Magnuson J."/>
            <person name="Mondo S."/>
            <person name="Nolan M."/>
            <person name="Ohm R."/>
            <person name="Pangilinan J."/>
            <person name="Park H.-J."/>
            <person name="Ramirez L."/>
            <person name="Alfaro M."/>
            <person name="Sun H."/>
            <person name="Tritt A."/>
            <person name="Yoshinaga Y."/>
            <person name="Zwiers L.-H."/>
            <person name="Turgeon B."/>
            <person name="Goodwin S."/>
            <person name="Spatafora J."/>
            <person name="Crous P."/>
            <person name="Grigoriev I."/>
        </authorList>
    </citation>
    <scope>NUCLEOTIDE SEQUENCE</scope>
    <source>
        <strain evidence="2">CBS 115976</strain>
    </source>
</reference>
<dbReference type="InterPro" id="IPR001810">
    <property type="entry name" value="F-box_dom"/>
</dbReference>
<keyword evidence="3" id="KW-1185">Reference proteome</keyword>
<proteinExistence type="predicted"/>
<sequence>MSLLNIPPELITMVARELKGEDLKSLRLVCKYLTPLATEILFAKLRIIPVPNGGPENHVLQTTADRLCSLIREIVILSYTEELYLGTRAAIYASMPREDDPEGIDHLPDEWKMAVQQTKVFTNLDSIYVKFDGEIFDDPDLDPEMPPDYHWVERHNWLQYKAMCFVSAAVPMFKAQGTPIRSLTFANMQCNIDRLDSGSSRFADLKELHISACHKGLKQGHPKATHSFWPGLTEVWLSPLASQLTHLTLYCTGYWGVIPAWKPGNLHFPNLKYLALGRYTFAHESQVDWILQQKTLRHLSLDNCIIAQYLVGDPDFPFRDVIDVAGLESFDCVCSHNPDKVVQTIFECKLRWCQIFVKLCGLKKLAEFNLGIGNWEKGQAFEERYLLGLWLPFQRYATIIYKQWIVYSDPISAIFPEKSQGIRLKHECPENEYFYPEGLFADDMDWPHSWNGWNPPVGDPGAVKREVDALRALYRGLRIS</sequence>